<organism evidence="1">
    <name type="scientific">viral metagenome</name>
    <dbReference type="NCBI Taxonomy" id="1070528"/>
    <lineage>
        <taxon>unclassified sequences</taxon>
        <taxon>metagenomes</taxon>
        <taxon>organismal metagenomes</taxon>
    </lineage>
</organism>
<dbReference type="EMBL" id="MT144594">
    <property type="protein sequence ID" value="QJH93973.1"/>
    <property type="molecule type" value="Genomic_DNA"/>
</dbReference>
<evidence type="ECO:0000313" key="5">
    <source>
        <dbReference type="EMBL" id="QJI05293.1"/>
    </source>
</evidence>
<accession>A0A6H1ZBM7</accession>
<dbReference type="AlphaFoldDB" id="A0A6H1ZBM7"/>
<protein>
    <submittedName>
        <fullName evidence="1">Uncharacterized protein</fullName>
    </submittedName>
</protein>
<evidence type="ECO:0000313" key="1">
    <source>
        <dbReference type="EMBL" id="QJA44675.1"/>
    </source>
</evidence>
<proteinExistence type="predicted"/>
<dbReference type="EMBL" id="MT143979">
    <property type="protein sequence ID" value="QJA44675.1"/>
    <property type="molecule type" value="Genomic_DNA"/>
</dbReference>
<dbReference type="EMBL" id="MT145197">
    <property type="protein sequence ID" value="QJI05293.1"/>
    <property type="molecule type" value="Genomic_DNA"/>
</dbReference>
<gene>
    <name evidence="3" type="ORF">MM171A00166_0020</name>
    <name evidence="5" type="ORF">MM415A00140_0043</name>
    <name evidence="2" type="ORF">MM415B00227_0033</name>
    <name evidence="1" type="ORF">TM448A00134_0009</name>
    <name evidence="4" type="ORF">TM448B00166_0017</name>
</gene>
<evidence type="ECO:0000313" key="4">
    <source>
        <dbReference type="EMBL" id="QJH93973.1"/>
    </source>
</evidence>
<dbReference type="EMBL" id="MT143701">
    <property type="protein sequence ID" value="QJB00777.1"/>
    <property type="molecule type" value="Genomic_DNA"/>
</dbReference>
<name>A0A6H1ZBM7_9ZZZZ</name>
<evidence type="ECO:0000313" key="3">
    <source>
        <dbReference type="EMBL" id="QJB00777.1"/>
    </source>
</evidence>
<dbReference type="EMBL" id="MT141570">
    <property type="protein sequence ID" value="QJA67371.1"/>
    <property type="molecule type" value="Genomic_DNA"/>
</dbReference>
<reference evidence="1" key="1">
    <citation type="submission" date="2020-03" db="EMBL/GenBank/DDBJ databases">
        <title>The deep terrestrial virosphere.</title>
        <authorList>
            <person name="Holmfeldt K."/>
            <person name="Nilsson E."/>
            <person name="Simone D."/>
            <person name="Lopez-Fernandez M."/>
            <person name="Wu X."/>
            <person name="de Brujin I."/>
            <person name="Lundin D."/>
            <person name="Andersson A."/>
            <person name="Bertilsson S."/>
            <person name="Dopson M."/>
        </authorList>
    </citation>
    <scope>NUCLEOTIDE SEQUENCE</scope>
    <source>
        <strain evidence="3">MM171A00166</strain>
        <strain evidence="5">MM415A00140</strain>
        <strain evidence="2">MM415B00227</strain>
        <strain evidence="1">TM448A00134</strain>
        <strain evidence="4">TM448B00166</strain>
    </source>
</reference>
<sequence>MGTNPTPGPWRVESGTSLVWGACDPHDMTSYGMGYPIIECRVSPASMWAANKGPNIAEGRANARLCAAAPELLEVVRAFVAETVDYAKLNKLGDPEKQHNVKWARSVIAKAAGS</sequence>
<evidence type="ECO:0000313" key="2">
    <source>
        <dbReference type="EMBL" id="QJA67371.1"/>
    </source>
</evidence>